<comment type="caution">
    <text evidence="1">The sequence shown here is derived from an EMBL/GenBank/DDBJ whole genome shotgun (WGS) entry which is preliminary data.</text>
</comment>
<proteinExistence type="predicted"/>
<protein>
    <submittedName>
        <fullName evidence="1">Uncharacterized protein</fullName>
    </submittedName>
</protein>
<evidence type="ECO:0000313" key="1">
    <source>
        <dbReference type="EMBL" id="PWZ43757.1"/>
    </source>
</evidence>
<name>A0A3L6G599_MAIZE</name>
<accession>A0A3L6G599</accession>
<gene>
    <name evidence="1" type="ORF">Zm00014a_021204</name>
</gene>
<organism evidence="1">
    <name type="scientific">Zea mays</name>
    <name type="common">Maize</name>
    <dbReference type="NCBI Taxonomy" id="4577"/>
    <lineage>
        <taxon>Eukaryota</taxon>
        <taxon>Viridiplantae</taxon>
        <taxon>Streptophyta</taxon>
        <taxon>Embryophyta</taxon>
        <taxon>Tracheophyta</taxon>
        <taxon>Spermatophyta</taxon>
        <taxon>Magnoliopsida</taxon>
        <taxon>Liliopsida</taxon>
        <taxon>Poales</taxon>
        <taxon>Poaceae</taxon>
        <taxon>PACMAD clade</taxon>
        <taxon>Panicoideae</taxon>
        <taxon>Andropogonodae</taxon>
        <taxon>Andropogoneae</taxon>
        <taxon>Tripsacinae</taxon>
        <taxon>Zea</taxon>
    </lineage>
</organism>
<reference evidence="1" key="1">
    <citation type="journal article" date="2018" name="Nat. Genet.">
        <title>Extensive intraspecific gene order and gene structural variations between Mo17 and other maize genomes.</title>
        <authorList>
            <person name="Sun S."/>
            <person name="Zhou Y."/>
            <person name="Chen J."/>
            <person name="Shi J."/>
            <person name="Zhao H."/>
            <person name="Zhao H."/>
            <person name="Song W."/>
            <person name="Zhang M."/>
            <person name="Cui Y."/>
            <person name="Dong X."/>
            <person name="Liu H."/>
            <person name="Ma X."/>
            <person name="Jiao Y."/>
            <person name="Wang B."/>
            <person name="Wei X."/>
            <person name="Stein J.C."/>
            <person name="Glaubitz J.C."/>
            <person name="Lu F."/>
            <person name="Yu G."/>
            <person name="Liang C."/>
            <person name="Fengler K."/>
            <person name="Li B."/>
            <person name="Rafalski A."/>
            <person name="Schnable P.S."/>
            <person name="Ware D.H."/>
            <person name="Buckler E.S."/>
            <person name="Lai J."/>
        </authorList>
    </citation>
    <scope>NUCLEOTIDE SEQUENCE [LARGE SCALE GENOMIC DNA]</scope>
    <source>
        <tissue evidence="1">Seedling</tissue>
    </source>
</reference>
<feature type="non-terminal residue" evidence="1">
    <location>
        <position position="1"/>
    </location>
</feature>
<dbReference type="Proteomes" id="UP000251960">
    <property type="component" value="Chromosome 10"/>
</dbReference>
<dbReference type="EMBL" id="NCVQ01000002">
    <property type="protein sequence ID" value="PWZ43757.1"/>
    <property type="molecule type" value="Genomic_DNA"/>
</dbReference>
<dbReference type="AlphaFoldDB" id="A0A3L6G599"/>
<sequence>FWILGQAQPSPFGPFKSLTLGLLYK</sequence>